<accession>A0A3M6UP67</accession>
<proteinExistence type="predicted"/>
<reference evidence="1 2" key="1">
    <citation type="journal article" date="2018" name="Sci. Rep.">
        <title>Comparative analysis of the Pocillopora damicornis genome highlights role of immune system in coral evolution.</title>
        <authorList>
            <person name="Cunning R."/>
            <person name="Bay R.A."/>
            <person name="Gillette P."/>
            <person name="Baker A.C."/>
            <person name="Traylor-Knowles N."/>
        </authorList>
    </citation>
    <scope>NUCLEOTIDE SEQUENCE [LARGE SCALE GENOMIC DNA]</scope>
    <source>
        <strain evidence="1">RSMAS</strain>
        <tissue evidence="1">Whole animal</tissue>
    </source>
</reference>
<keyword evidence="2" id="KW-1185">Reference proteome</keyword>
<dbReference type="AlphaFoldDB" id="A0A3M6UP67"/>
<dbReference type="EMBL" id="RCHS01001075">
    <property type="protein sequence ID" value="RMX55324.1"/>
    <property type="molecule type" value="Genomic_DNA"/>
</dbReference>
<name>A0A3M6UP67_POCDA</name>
<protein>
    <submittedName>
        <fullName evidence="1">Uncharacterized protein</fullName>
    </submittedName>
</protein>
<sequence length="69" mass="7561">MKYYTKHLVEEIEVIEGAKLTTEQGHMLTSVSGELNTCAIYFSPFANVNQIEKTTIGGSIAGPEASWQP</sequence>
<comment type="caution">
    <text evidence="1">The sequence shown here is derived from an EMBL/GenBank/DDBJ whole genome shotgun (WGS) entry which is preliminary data.</text>
</comment>
<evidence type="ECO:0000313" key="1">
    <source>
        <dbReference type="EMBL" id="RMX55324.1"/>
    </source>
</evidence>
<dbReference type="Proteomes" id="UP000275408">
    <property type="component" value="Unassembled WGS sequence"/>
</dbReference>
<gene>
    <name evidence="1" type="ORF">pdam_00019104</name>
</gene>
<organism evidence="1 2">
    <name type="scientific">Pocillopora damicornis</name>
    <name type="common">Cauliflower coral</name>
    <name type="synonym">Millepora damicornis</name>
    <dbReference type="NCBI Taxonomy" id="46731"/>
    <lineage>
        <taxon>Eukaryota</taxon>
        <taxon>Metazoa</taxon>
        <taxon>Cnidaria</taxon>
        <taxon>Anthozoa</taxon>
        <taxon>Hexacorallia</taxon>
        <taxon>Scleractinia</taxon>
        <taxon>Astrocoeniina</taxon>
        <taxon>Pocilloporidae</taxon>
        <taxon>Pocillopora</taxon>
    </lineage>
</organism>
<evidence type="ECO:0000313" key="2">
    <source>
        <dbReference type="Proteomes" id="UP000275408"/>
    </source>
</evidence>